<evidence type="ECO:0000256" key="8">
    <source>
        <dbReference type="ARBA" id="ARBA00022857"/>
    </source>
</evidence>
<comment type="caution">
    <text evidence="12">The sequence shown here is derived from an EMBL/GenBank/DDBJ whole genome shotgun (WGS) entry which is preliminary data.</text>
</comment>
<sequence>MDMDVRVVGGGLAGSEAALTLARLGLSVELWEMRPSHQTDIHETDRFGELVCSNSLGSDALRDARGLLKAELRLLGSAIVRCADASRLPAGKAFAVDKDQFSGLVTQSIQSDPLISIRRKEYRRLDSSVPTILATGPLTSPDFLCELRERLGCENLFFYDAVAPSIWAYSVDPNSSFLSSRGGDAADYVNCPLTREEYYAFVHALQSARQHLPETLDEQKYFEGCLPVEEIARRGDDTLRFGPMRPVGLRERPENCFAVIQLRKENREGTVLGLVGFQTSLAIAEQQRVLGMVPALRSAEFVRYGLIHRNAFLRGPSVLSQDLELRAFPRVWAAGQLCGVDGYMESTTLGLVAALNAAASLRGFPRPVFSVQTITGLLVDYVTRDREDFQPTNANYGLLPLEAGPKQKAVDREAFAVAALQHIQQIADQVGAWTAQKTSL</sequence>
<evidence type="ECO:0000256" key="7">
    <source>
        <dbReference type="ARBA" id="ARBA00022827"/>
    </source>
</evidence>
<dbReference type="GO" id="GO:0005829">
    <property type="term" value="C:cytosol"/>
    <property type="evidence" value="ECO:0007669"/>
    <property type="project" value="TreeGrafter"/>
</dbReference>
<reference evidence="12 13" key="1">
    <citation type="submission" date="2018-09" db="EMBL/GenBank/DDBJ databases">
        <title>Discovery and Ecogenomic Context for Candidatus Cryosericales, a Global Caldiserica Order Active in Thawing Permafrost.</title>
        <authorList>
            <person name="Martinez M.A."/>
            <person name="Woodcroft B.J."/>
            <person name="Ignacio Espinoza J.C."/>
            <person name="Zayed A."/>
            <person name="Singleton C.M."/>
            <person name="Boyd J."/>
            <person name="Li Y.-F."/>
            <person name="Purvine S."/>
            <person name="Maughan H."/>
            <person name="Hodgkins S.B."/>
            <person name="Anderson D."/>
            <person name="Sederholm M."/>
            <person name="Temperton B."/>
            <person name="Saleska S.R."/>
            <person name="Tyson G.W."/>
            <person name="Rich V.I."/>
        </authorList>
    </citation>
    <scope>NUCLEOTIDE SEQUENCE [LARGE SCALE GENOMIC DNA]</scope>
    <source>
        <strain evidence="12 13">SMC7</strain>
    </source>
</reference>
<evidence type="ECO:0000256" key="10">
    <source>
        <dbReference type="HAMAP-Rule" id="MF_01037"/>
    </source>
</evidence>
<dbReference type="EMBL" id="QXIS01000020">
    <property type="protein sequence ID" value="RIE06217.1"/>
    <property type="molecule type" value="Genomic_DNA"/>
</dbReference>
<dbReference type="NCBIfam" id="TIGR00137">
    <property type="entry name" value="gid_trmFO"/>
    <property type="match status" value="1"/>
</dbReference>
<organism evidence="12 13">
    <name type="scientific">Candidatus Cryosericum terrychapinii</name>
    <dbReference type="NCBI Taxonomy" id="2290919"/>
    <lineage>
        <taxon>Bacteria</taxon>
        <taxon>Pseudomonadati</taxon>
        <taxon>Caldisericota/Cryosericota group</taxon>
        <taxon>Candidatus Cryosericota</taxon>
        <taxon>Candidatus Cryosericia</taxon>
        <taxon>Candidatus Cryosericales</taxon>
        <taxon>Candidatus Cryosericaceae</taxon>
        <taxon>Candidatus Cryosericum</taxon>
    </lineage>
</organism>
<evidence type="ECO:0000256" key="6">
    <source>
        <dbReference type="ARBA" id="ARBA00022694"/>
    </source>
</evidence>
<keyword evidence="13" id="KW-1185">Reference proteome</keyword>
<dbReference type="NCBIfam" id="NF003739">
    <property type="entry name" value="PRK05335.1"/>
    <property type="match status" value="1"/>
</dbReference>
<dbReference type="Pfam" id="PF01134">
    <property type="entry name" value="GIDA"/>
    <property type="match status" value="1"/>
</dbReference>
<proteinExistence type="inferred from homology"/>
<evidence type="ECO:0000256" key="2">
    <source>
        <dbReference type="ARBA" id="ARBA00022490"/>
    </source>
</evidence>
<dbReference type="EC" id="2.1.1.74" evidence="10"/>
<name>A0A398D228_9BACT</name>
<dbReference type="InterPro" id="IPR004417">
    <property type="entry name" value="TrmFO"/>
</dbReference>
<keyword evidence="5 10" id="KW-0808">Transferase</keyword>
<dbReference type="InterPro" id="IPR002218">
    <property type="entry name" value="MnmG-rel"/>
</dbReference>
<feature type="binding site" evidence="10">
    <location>
        <begin position="9"/>
        <end position="14"/>
    </location>
    <ligand>
        <name>FAD</name>
        <dbReference type="ChEBI" id="CHEBI:57692"/>
    </ligand>
</feature>
<evidence type="ECO:0000256" key="3">
    <source>
        <dbReference type="ARBA" id="ARBA00022603"/>
    </source>
</evidence>
<gene>
    <name evidence="10" type="primary">trmFO</name>
    <name evidence="12" type="ORF">SMC7_03560</name>
</gene>
<keyword evidence="4 10" id="KW-0285">Flavoprotein</keyword>
<comment type="catalytic activity">
    <reaction evidence="10">
        <text>uridine(54) in tRNA + (6R)-5,10-methylene-5,6,7,8-tetrahydrofolate + NADPH + H(+) = 5-methyluridine(54) in tRNA + (6S)-5,6,7,8-tetrahydrofolate + NADP(+)</text>
        <dbReference type="Rhea" id="RHEA:62372"/>
        <dbReference type="Rhea" id="RHEA-COMP:10167"/>
        <dbReference type="Rhea" id="RHEA-COMP:10193"/>
        <dbReference type="ChEBI" id="CHEBI:15378"/>
        <dbReference type="ChEBI" id="CHEBI:15636"/>
        <dbReference type="ChEBI" id="CHEBI:57453"/>
        <dbReference type="ChEBI" id="CHEBI:57783"/>
        <dbReference type="ChEBI" id="CHEBI:58349"/>
        <dbReference type="ChEBI" id="CHEBI:65315"/>
        <dbReference type="ChEBI" id="CHEBI:74447"/>
        <dbReference type="EC" id="2.1.1.74"/>
    </reaction>
</comment>
<keyword evidence="7 10" id="KW-0274">FAD</keyword>
<dbReference type="GO" id="GO:0030488">
    <property type="term" value="P:tRNA methylation"/>
    <property type="evidence" value="ECO:0007669"/>
    <property type="project" value="TreeGrafter"/>
</dbReference>
<keyword evidence="2 10" id="KW-0963">Cytoplasm</keyword>
<feature type="domain" description="MnmG N-terminal" evidence="11">
    <location>
        <begin position="4"/>
        <end position="363"/>
    </location>
</feature>
<comment type="subcellular location">
    <subcellularLocation>
        <location evidence="10">Cytoplasm</location>
    </subcellularLocation>
</comment>
<accession>A0A398D228</accession>
<dbReference type="PANTHER" id="PTHR11806:SF2">
    <property type="entry name" value="METHYLENETETRAHYDROFOLATE--TRNA-(URACIL-5-)-METHYLTRANSFERASE TRMFO"/>
    <property type="match status" value="1"/>
</dbReference>
<evidence type="ECO:0000256" key="1">
    <source>
        <dbReference type="ARBA" id="ARBA00001974"/>
    </source>
</evidence>
<keyword evidence="9 10" id="KW-0520">NAD</keyword>
<keyword evidence="3 10" id="KW-0489">Methyltransferase</keyword>
<dbReference type="AlphaFoldDB" id="A0A398D228"/>
<dbReference type="SUPFAM" id="SSF51905">
    <property type="entry name" value="FAD/NAD(P)-binding domain"/>
    <property type="match status" value="1"/>
</dbReference>
<dbReference type="HAMAP" id="MF_01037">
    <property type="entry name" value="TrmFO"/>
    <property type="match status" value="1"/>
</dbReference>
<protein>
    <recommendedName>
        <fullName evidence="10">Methylenetetrahydrofolate--tRNA-(uracil-5-)-methyltransferase TrmFO</fullName>
        <ecNumber evidence="10">2.1.1.74</ecNumber>
    </recommendedName>
    <alternativeName>
        <fullName evidence="10">Folate-dependent tRNA (uracil-5-)-methyltransferase</fullName>
    </alternativeName>
    <alternativeName>
        <fullName evidence="10">Folate-dependent tRNA(M-5-U54)-methyltransferase</fullName>
    </alternativeName>
</protein>
<dbReference type="OrthoDB" id="9803114at2"/>
<comment type="similarity">
    <text evidence="10">Belongs to the MnmG family. TrmFO subfamily.</text>
</comment>
<dbReference type="GO" id="GO:0002098">
    <property type="term" value="P:tRNA wobble uridine modification"/>
    <property type="evidence" value="ECO:0007669"/>
    <property type="project" value="TreeGrafter"/>
</dbReference>
<keyword evidence="6 10" id="KW-0819">tRNA processing</keyword>
<dbReference type="PRINTS" id="PR00411">
    <property type="entry name" value="PNDRDTASEI"/>
</dbReference>
<dbReference type="GO" id="GO:0047151">
    <property type="term" value="F:tRNA (uracil(54)-C5)-methyltransferase activity, 5,10-methylenetetrahydrofolate-dependent"/>
    <property type="evidence" value="ECO:0007669"/>
    <property type="project" value="UniProtKB-UniRule"/>
</dbReference>
<evidence type="ECO:0000256" key="4">
    <source>
        <dbReference type="ARBA" id="ARBA00022630"/>
    </source>
</evidence>
<dbReference type="Proteomes" id="UP000266328">
    <property type="component" value="Unassembled WGS sequence"/>
</dbReference>
<dbReference type="InterPro" id="IPR040131">
    <property type="entry name" value="MnmG_N"/>
</dbReference>
<dbReference type="InterPro" id="IPR036188">
    <property type="entry name" value="FAD/NAD-bd_sf"/>
</dbReference>
<comment type="cofactor">
    <cofactor evidence="1 10">
        <name>FAD</name>
        <dbReference type="ChEBI" id="CHEBI:57692"/>
    </cofactor>
</comment>
<dbReference type="GO" id="GO:0050660">
    <property type="term" value="F:flavin adenine dinucleotide binding"/>
    <property type="evidence" value="ECO:0007669"/>
    <property type="project" value="UniProtKB-UniRule"/>
</dbReference>
<keyword evidence="8 10" id="KW-0521">NADP</keyword>
<dbReference type="PANTHER" id="PTHR11806">
    <property type="entry name" value="GLUCOSE INHIBITED DIVISION PROTEIN A"/>
    <property type="match status" value="1"/>
</dbReference>
<dbReference type="Gene3D" id="3.50.50.60">
    <property type="entry name" value="FAD/NAD(P)-binding domain"/>
    <property type="match status" value="2"/>
</dbReference>
<evidence type="ECO:0000313" key="12">
    <source>
        <dbReference type="EMBL" id="RIE06217.1"/>
    </source>
</evidence>
<comment type="function">
    <text evidence="10">Catalyzes the folate-dependent formation of 5-methyl-uridine at position 54 (M-5-U54) in all tRNAs.</text>
</comment>
<evidence type="ECO:0000259" key="11">
    <source>
        <dbReference type="Pfam" id="PF01134"/>
    </source>
</evidence>
<comment type="catalytic activity">
    <reaction evidence="10">
        <text>uridine(54) in tRNA + (6R)-5,10-methylene-5,6,7,8-tetrahydrofolate + NADH + H(+) = 5-methyluridine(54) in tRNA + (6S)-5,6,7,8-tetrahydrofolate + NAD(+)</text>
        <dbReference type="Rhea" id="RHEA:16873"/>
        <dbReference type="Rhea" id="RHEA-COMP:10167"/>
        <dbReference type="Rhea" id="RHEA-COMP:10193"/>
        <dbReference type="ChEBI" id="CHEBI:15378"/>
        <dbReference type="ChEBI" id="CHEBI:15636"/>
        <dbReference type="ChEBI" id="CHEBI:57453"/>
        <dbReference type="ChEBI" id="CHEBI:57540"/>
        <dbReference type="ChEBI" id="CHEBI:57945"/>
        <dbReference type="ChEBI" id="CHEBI:65315"/>
        <dbReference type="ChEBI" id="CHEBI:74447"/>
        <dbReference type="EC" id="2.1.1.74"/>
    </reaction>
</comment>
<evidence type="ECO:0000256" key="5">
    <source>
        <dbReference type="ARBA" id="ARBA00022679"/>
    </source>
</evidence>
<evidence type="ECO:0000256" key="9">
    <source>
        <dbReference type="ARBA" id="ARBA00023027"/>
    </source>
</evidence>
<evidence type="ECO:0000313" key="13">
    <source>
        <dbReference type="Proteomes" id="UP000266328"/>
    </source>
</evidence>